<dbReference type="STRING" id="188477.A0A3S1B5V2"/>
<dbReference type="AlphaFoldDB" id="A0A3S1B5V2"/>
<proteinExistence type="predicted"/>
<name>A0A3S1B5V2_ELYCH</name>
<dbReference type="OrthoDB" id="6160173at2759"/>
<keyword evidence="2" id="KW-1185">Reference proteome</keyword>
<evidence type="ECO:0000313" key="2">
    <source>
        <dbReference type="Proteomes" id="UP000271974"/>
    </source>
</evidence>
<organism evidence="1 2">
    <name type="scientific">Elysia chlorotica</name>
    <name type="common">Eastern emerald elysia</name>
    <name type="synonym">Sea slug</name>
    <dbReference type="NCBI Taxonomy" id="188477"/>
    <lineage>
        <taxon>Eukaryota</taxon>
        <taxon>Metazoa</taxon>
        <taxon>Spiralia</taxon>
        <taxon>Lophotrochozoa</taxon>
        <taxon>Mollusca</taxon>
        <taxon>Gastropoda</taxon>
        <taxon>Heterobranchia</taxon>
        <taxon>Euthyneura</taxon>
        <taxon>Panpulmonata</taxon>
        <taxon>Sacoglossa</taxon>
        <taxon>Placobranchoidea</taxon>
        <taxon>Plakobranchidae</taxon>
        <taxon>Elysia</taxon>
    </lineage>
</organism>
<gene>
    <name evidence="1" type="ORF">EGW08_011655</name>
</gene>
<dbReference type="EMBL" id="RQTK01000383">
    <property type="protein sequence ID" value="RUS80600.1"/>
    <property type="molecule type" value="Genomic_DNA"/>
</dbReference>
<accession>A0A3S1B5V2</accession>
<dbReference type="Proteomes" id="UP000271974">
    <property type="component" value="Unassembled WGS sequence"/>
</dbReference>
<sequence>MFIKIHLLHHPSSPQARWRWVSDKAAGVDTLEAVVTDLHTGGSGYMLLRVSWQNKVPNTVILEQSGMPSVFTLLRQTELRWVGHVSRMSDERLPKRILYGELKSGACSHGCQKKRFKDTLKASDFVIDLTLWEVLAQNRPAWRQAVTKGAKMYGQQRLQAAKTARQLLKIQPRHGSVTTATDILKLGLASSVTFERTDDPTPQMMIDEDGHILQRRKKTHT</sequence>
<evidence type="ECO:0000313" key="1">
    <source>
        <dbReference type="EMBL" id="RUS80600.1"/>
    </source>
</evidence>
<protein>
    <submittedName>
        <fullName evidence="1">Uncharacterized protein</fullName>
    </submittedName>
</protein>
<reference evidence="1 2" key="1">
    <citation type="submission" date="2019-01" db="EMBL/GenBank/DDBJ databases">
        <title>A draft genome assembly of the solar-powered sea slug Elysia chlorotica.</title>
        <authorList>
            <person name="Cai H."/>
            <person name="Li Q."/>
            <person name="Fang X."/>
            <person name="Li J."/>
            <person name="Curtis N.E."/>
            <person name="Altenburger A."/>
            <person name="Shibata T."/>
            <person name="Feng M."/>
            <person name="Maeda T."/>
            <person name="Schwartz J.A."/>
            <person name="Shigenobu S."/>
            <person name="Lundholm N."/>
            <person name="Nishiyama T."/>
            <person name="Yang H."/>
            <person name="Hasebe M."/>
            <person name="Li S."/>
            <person name="Pierce S.K."/>
            <person name="Wang J."/>
        </authorList>
    </citation>
    <scope>NUCLEOTIDE SEQUENCE [LARGE SCALE GENOMIC DNA]</scope>
    <source>
        <strain evidence="1">EC2010</strain>
        <tissue evidence="1">Whole organism of an adult</tissue>
    </source>
</reference>
<comment type="caution">
    <text evidence="1">The sequence shown here is derived from an EMBL/GenBank/DDBJ whole genome shotgun (WGS) entry which is preliminary data.</text>
</comment>